<reference evidence="6" key="1">
    <citation type="submission" date="2013-08" db="EMBL/GenBank/DDBJ databases">
        <authorList>
            <person name="Mendez C."/>
            <person name="Richter M."/>
            <person name="Ferrer M."/>
            <person name="Sanchez J."/>
        </authorList>
    </citation>
    <scope>NUCLEOTIDE SEQUENCE</scope>
</reference>
<organism evidence="6">
    <name type="scientific">mine drainage metagenome</name>
    <dbReference type="NCBI Taxonomy" id="410659"/>
    <lineage>
        <taxon>unclassified sequences</taxon>
        <taxon>metagenomes</taxon>
        <taxon>ecological metagenomes</taxon>
    </lineage>
</organism>
<dbReference type="SUPFAM" id="SSF52540">
    <property type="entry name" value="P-loop containing nucleoside triphosphate hydrolases"/>
    <property type="match status" value="1"/>
</dbReference>
<comment type="similarity">
    <text evidence="1">Belongs to the ABC transporter superfamily.</text>
</comment>
<feature type="non-terminal residue" evidence="6">
    <location>
        <position position="162"/>
    </location>
</feature>
<accession>T1AX88</accession>
<evidence type="ECO:0000256" key="4">
    <source>
        <dbReference type="ARBA" id="ARBA00022840"/>
    </source>
</evidence>
<name>T1AX88_9ZZZZ</name>
<keyword evidence="2" id="KW-0813">Transport</keyword>
<proteinExistence type="inferred from homology"/>
<dbReference type="Pfam" id="PF00005">
    <property type="entry name" value="ABC_tran"/>
    <property type="match status" value="1"/>
</dbReference>
<dbReference type="Gene3D" id="3.40.50.300">
    <property type="entry name" value="P-loop containing nucleotide triphosphate hydrolases"/>
    <property type="match status" value="1"/>
</dbReference>
<feature type="domain" description="ABC transporter" evidence="5">
    <location>
        <begin position="1"/>
        <end position="127"/>
    </location>
</feature>
<sequence length="162" mass="17841">PNGAGKTTLTKILSTLLLPTSGTARVLGRDVSREGAAIRPLIGLVLGGERGLYNRVSGRENLRYFADLYGLPSGSVTSRIREVLDLVGLTEAADRRVEEYSRGMKQKLHLARGLLHRPPLLFLDEPTIGLDPRSARELRKLVRTLSSEGVSIFLTTHYMFEA</sequence>
<keyword evidence="4" id="KW-0067">ATP-binding</keyword>
<evidence type="ECO:0000256" key="1">
    <source>
        <dbReference type="ARBA" id="ARBA00005417"/>
    </source>
</evidence>
<gene>
    <name evidence="6" type="ORF">B2A_03392</name>
</gene>
<dbReference type="GO" id="GO:0016887">
    <property type="term" value="F:ATP hydrolysis activity"/>
    <property type="evidence" value="ECO:0007669"/>
    <property type="project" value="InterPro"/>
</dbReference>
<evidence type="ECO:0000313" key="6">
    <source>
        <dbReference type="EMBL" id="EQD60998.1"/>
    </source>
</evidence>
<reference evidence="6" key="2">
    <citation type="journal article" date="2014" name="ISME J.">
        <title>Microbial stratification in low pH oxic and suboxic macroscopic growths along an acid mine drainage.</title>
        <authorList>
            <person name="Mendez-Garcia C."/>
            <person name="Mesa V."/>
            <person name="Sprenger R.R."/>
            <person name="Richter M."/>
            <person name="Diez M.S."/>
            <person name="Solano J."/>
            <person name="Bargiela R."/>
            <person name="Golyshina O.V."/>
            <person name="Manteca A."/>
            <person name="Ramos J.L."/>
            <person name="Gallego J.R."/>
            <person name="Llorente I."/>
            <person name="Martins Dos Santos V.A."/>
            <person name="Jensen O.N."/>
            <person name="Pelaez A.I."/>
            <person name="Sanchez J."/>
            <person name="Ferrer M."/>
        </authorList>
    </citation>
    <scope>NUCLEOTIDE SEQUENCE</scope>
</reference>
<dbReference type="InterPro" id="IPR050763">
    <property type="entry name" value="ABC_transporter_ATP-binding"/>
</dbReference>
<feature type="non-terminal residue" evidence="6">
    <location>
        <position position="1"/>
    </location>
</feature>
<protein>
    <submittedName>
        <fullName evidence="6">Daunorubicin resistance ABC transporter ATPase subunit</fullName>
    </submittedName>
</protein>
<dbReference type="EMBL" id="AUZZ01002270">
    <property type="protein sequence ID" value="EQD60998.1"/>
    <property type="molecule type" value="Genomic_DNA"/>
</dbReference>
<evidence type="ECO:0000259" key="5">
    <source>
        <dbReference type="Pfam" id="PF00005"/>
    </source>
</evidence>
<keyword evidence="3" id="KW-0547">Nucleotide-binding</keyword>
<dbReference type="PANTHER" id="PTHR42711">
    <property type="entry name" value="ABC TRANSPORTER ATP-BINDING PROTEIN"/>
    <property type="match status" value="1"/>
</dbReference>
<dbReference type="GO" id="GO:0005524">
    <property type="term" value="F:ATP binding"/>
    <property type="evidence" value="ECO:0007669"/>
    <property type="project" value="UniProtKB-KW"/>
</dbReference>
<dbReference type="InterPro" id="IPR003439">
    <property type="entry name" value="ABC_transporter-like_ATP-bd"/>
</dbReference>
<evidence type="ECO:0000256" key="3">
    <source>
        <dbReference type="ARBA" id="ARBA00022741"/>
    </source>
</evidence>
<dbReference type="AlphaFoldDB" id="T1AX88"/>
<dbReference type="PANTHER" id="PTHR42711:SF5">
    <property type="entry name" value="ABC TRANSPORTER ATP-BINDING PROTEIN NATA"/>
    <property type="match status" value="1"/>
</dbReference>
<comment type="caution">
    <text evidence="6">The sequence shown here is derived from an EMBL/GenBank/DDBJ whole genome shotgun (WGS) entry which is preliminary data.</text>
</comment>
<evidence type="ECO:0000256" key="2">
    <source>
        <dbReference type="ARBA" id="ARBA00022448"/>
    </source>
</evidence>
<dbReference type="InterPro" id="IPR027417">
    <property type="entry name" value="P-loop_NTPase"/>
</dbReference>